<accession>A0AAF3EFL2</accession>
<keyword evidence="1" id="KW-0732">Signal</keyword>
<evidence type="ECO:0000256" key="1">
    <source>
        <dbReference type="SAM" id="SignalP"/>
    </source>
</evidence>
<evidence type="ECO:0000313" key="2">
    <source>
        <dbReference type="Proteomes" id="UP000887575"/>
    </source>
</evidence>
<keyword evidence="2" id="KW-1185">Reference proteome</keyword>
<dbReference type="Proteomes" id="UP000887575">
    <property type="component" value="Unassembled WGS sequence"/>
</dbReference>
<dbReference type="AlphaFoldDB" id="A0AAF3EFL2"/>
<dbReference type="WBParaSite" id="MBELARI_LOCUS12781">
    <property type="protein sequence ID" value="MBELARI_LOCUS12781"/>
    <property type="gene ID" value="MBELARI_LOCUS12781"/>
</dbReference>
<reference evidence="3" key="1">
    <citation type="submission" date="2024-02" db="UniProtKB">
        <authorList>
            <consortium name="WormBaseParasite"/>
        </authorList>
    </citation>
    <scope>IDENTIFICATION</scope>
</reference>
<organism evidence="2 3">
    <name type="scientific">Mesorhabditis belari</name>
    <dbReference type="NCBI Taxonomy" id="2138241"/>
    <lineage>
        <taxon>Eukaryota</taxon>
        <taxon>Metazoa</taxon>
        <taxon>Ecdysozoa</taxon>
        <taxon>Nematoda</taxon>
        <taxon>Chromadorea</taxon>
        <taxon>Rhabditida</taxon>
        <taxon>Rhabditina</taxon>
        <taxon>Rhabditomorpha</taxon>
        <taxon>Rhabditoidea</taxon>
        <taxon>Rhabditidae</taxon>
        <taxon>Mesorhabditinae</taxon>
        <taxon>Mesorhabditis</taxon>
    </lineage>
</organism>
<feature type="chain" id="PRO_5042025247" evidence="1">
    <location>
        <begin position="20"/>
        <end position="132"/>
    </location>
</feature>
<sequence>MKLPRLYFLLSIICITISSEINNNSGEIPSLREKRSGKDAIVVLKTVYLHSALSENWMTNMVKQRVSNLGGERVRVRGFNMRGYYAAEIIVPNGESACRSVQSYARSAAKTKELQSVFFRCGRKKSIQYKKG</sequence>
<protein>
    <submittedName>
        <fullName evidence="3">Uncharacterized protein</fullName>
    </submittedName>
</protein>
<proteinExistence type="predicted"/>
<evidence type="ECO:0000313" key="3">
    <source>
        <dbReference type="WBParaSite" id="MBELARI_LOCUS12781"/>
    </source>
</evidence>
<feature type="signal peptide" evidence="1">
    <location>
        <begin position="1"/>
        <end position="19"/>
    </location>
</feature>
<name>A0AAF3EFL2_9BILA</name>